<comment type="caution">
    <text evidence="5">The sequence shown here is derived from an EMBL/GenBank/DDBJ whole genome shotgun (WGS) entry which is preliminary data.</text>
</comment>
<feature type="domain" description="HTH hxlR-type" evidence="4">
    <location>
        <begin position="19"/>
        <end position="117"/>
    </location>
</feature>
<evidence type="ECO:0000256" key="1">
    <source>
        <dbReference type="ARBA" id="ARBA00023015"/>
    </source>
</evidence>
<organism evidence="5 6">
    <name type="scientific">Allokutzneria oryzae</name>
    <dbReference type="NCBI Taxonomy" id="1378989"/>
    <lineage>
        <taxon>Bacteria</taxon>
        <taxon>Bacillati</taxon>
        <taxon>Actinomycetota</taxon>
        <taxon>Actinomycetes</taxon>
        <taxon>Pseudonocardiales</taxon>
        <taxon>Pseudonocardiaceae</taxon>
        <taxon>Allokutzneria</taxon>
    </lineage>
</organism>
<dbReference type="InterPro" id="IPR011991">
    <property type="entry name" value="ArsR-like_HTH"/>
</dbReference>
<evidence type="ECO:0000256" key="2">
    <source>
        <dbReference type="ARBA" id="ARBA00023125"/>
    </source>
</evidence>
<dbReference type="InterPro" id="IPR002577">
    <property type="entry name" value="HTH_HxlR"/>
</dbReference>
<keyword evidence="2" id="KW-0238">DNA-binding</keyword>
<keyword evidence="1" id="KW-0805">Transcription regulation</keyword>
<reference evidence="5 6" key="1">
    <citation type="submission" date="2024-09" db="EMBL/GenBank/DDBJ databases">
        <authorList>
            <person name="Sun Q."/>
            <person name="Mori K."/>
        </authorList>
    </citation>
    <scope>NUCLEOTIDE SEQUENCE [LARGE SCALE GENOMIC DNA]</scope>
    <source>
        <strain evidence="5 6">TBRC 7907</strain>
    </source>
</reference>
<name>A0ABV5ZYV4_9PSEU</name>
<dbReference type="EMBL" id="JBHLZU010000018">
    <property type="protein sequence ID" value="MFB9906066.1"/>
    <property type="molecule type" value="Genomic_DNA"/>
</dbReference>
<accession>A0ABV5ZYV4</accession>
<dbReference type="RefSeq" id="WP_377853754.1">
    <property type="nucleotide sequence ID" value="NZ_JBHLZU010000018.1"/>
</dbReference>
<dbReference type="SUPFAM" id="SSF46785">
    <property type="entry name" value="Winged helix' DNA-binding domain"/>
    <property type="match status" value="1"/>
</dbReference>
<dbReference type="Proteomes" id="UP001589693">
    <property type="component" value="Unassembled WGS sequence"/>
</dbReference>
<dbReference type="InterPro" id="IPR036390">
    <property type="entry name" value="WH_DNA-bd_sf"/>
</dbReference>
<evidence type="ECO:0000313" key="5">
    <source>
        <dbReference type="EMBL" id="MFB9906066.1"/>
    </source>
</evidence>
<protein>
    <submittedName>
        <fullName evidence="5">Winged helix-turn-helix transcriptional regulator</fullName>
    </submittedName>
</protein>
<dbReference type="Pfam" id="PF01638">
    <property type="entry name" value="HxlR"/>
    <property type="match status" value="1"/>
</dbReference>
<sequence length="135" mass="15032">METTCEQRGVLHSVYLRGCPSRDLLELIANKWTALLVGALEEGPKRFGELRRRVEGISQKVLTQNLRTLERDGMITRTVFPTTPPSVEYALTPLGRTVTMHLAAIRGWAEQHTAEIYSARAAFDARAAQSPEPVS</sequence>
<dbReference type="Gene3D" id="1.10.10.10">
    <property type="entry name" value="Winged helix-like DNA-binding domain superfamily/Winged helix DNA-binding domain"/>
    <property type="match status" value="1"/>
</dbReference>
<keyword evidence="3" id="KW-0804">Transcription</keyword>
<dbReference type="PANTHER" id="PTHR33204:SF18">
    <property type="entry name" value="TRANSCRIPTIONAL REGULATORY PROTEIN"/>
    <property type="match status" value="1"/>
</dbReference>
<evidence type="ECO:0000259" key="4">
    <source>
        <dbReference type="PROSITE" id="PS51118"/>
    </source>
</evidence>
<evidence type="ECO:0000256" key="3">
    <source>
        <dbReference type="ARBA" id="ARBA00023163"/>
    </source>
</evidence>
<dbReference type="PANTHER" id="PTHR33204">
    <property type="entry name" value="TRANSCRIPTIONAL REGULATOR, MARR FAMILY"/>
    <property type="match status" value="1"/>
</dbReference>
<dbReference type="PROSITE" id="PS51118">
    <property type="entry name" value="HTH_HXLR"/>
    <property type="match status" value="1"/>
</dbReference>
<dbReference type="CDD" id="cd00090">
    <property type="entry name" value="HTH_ARSR"/>
    <property type="match status" value="1"/>
</dbReference>
<gene>
    <name evidence="5" type="ORF">ACFFQA_19185</name>
</gene>
<proteinExistence type="predicted"/>
<dbReference type="InterPro" id="IPR036388">
    <property type="entry name" value="WH-like_DNA-bd_sf"/>
</dbReference>
<keyword evidence="6" id="KW-1185">Reference proteome</keyword>
<evidence type="ECO:0000313" key="6">
    <source>
        <dbReference type="Proteomes" id="UP001589693"/>
    </source>
</evidence>